<accession>A0A7X6DBX5</accession>
<sequence length="208" mass="23061">MKAVLPALLAAAAAWPAAAEAPAAERARIAADRSRVEAQYQDQERACWARFGVNDCLAEARAKRRSALADLRRQEIALNDAERKQRAAERLRSMEQSQGQAAPGSSPPKVRDGGERDAKAAQRAAEQAARQAEHARRTRGKRQADSAVQVDEELARREAQRASRAERAAENVRRRETLQREARERQEALQRRLDARQKAPAAPLPVPP</sequence>
<feature type="compositionally biased region" description="Basic and acidic residues" evidence="1">
    <location>
        <begin position="109"/>
        <end position="120"/>
    </location>
</feature>
<dbReference type="EMBL" id="VTOX01000001">
    <property type="protein sequence ID" value="NKE64350.1"/>
    <property type="molecule type" value="Genomic_DNA"/>
</dbReference>
<feature type="compositionally biased region" description="Basic and acidic residues" evidence="1">
    <location>
        <begin position="153"/>
        <end position="197"/>
    </location>
</feature>
<comment type="caution">
    <text evidence="3">The sequence shown here is derived from an EMBL/GenBank/DDBJ whole genome shotgun (WGS) entry which is preliminary data.</text>
</comment>
<evidence type="ECO:0000256" key="2">
    <source>
        <dbReference type="SAM" id="SignalP"/>
    </source>
</evidence>
<evidence type="ECO:0000256" key="1">
    <source>
        <dbReference type="SAM" id="MobiDB-lite"/>
    </source>
</evidence>
<dbReference type="RefSeq" id="WP_168105449.1">
    <property type="nucleotide sequence ID" value="NZ_VTOX01000001.1"/>
</dbReference>
<gene>
    <name evidence="3" type="ORF">RAMLITH_00830</name>
</gene>
<protein>
    <submittedName>
        <fullName evidence="3">Uncharacterized protein</fullName>
    </submittedName>
</protein>
<evidence type="ECO:0000313" key="4">
    <source>
        <dbReference type="Proteomes" id="UP000521868"/>
    </source>
</evidence>
<dbReference type="AlphaFoldDB" id="A0A7X6DBX5"/>
<feature type="region of interest" description="Disordered" evidence="1">
    <location>
        <begin position="82"/>
        <end position="208"/>
    </location>
</feature>
<evidence type="ECO:0000313" key="3">
    <source>
        <dbReference type="EMBL" id="NKE64350.1"/>
    </source>
</evidence>
<feature type="signal peptide" evidence="2">
    <location>
        <begin position="1"/>
        <end position="19"/>
    </location>
</feature>
<keyword evidence="2" id="KW-0732">Signal</keyword>
<organism evidence="3 4">
    <name type="scientific">Ramlibacter lithotrophicus</name>
    <dbReference type="NCBI Taxonomy" id="2606681"/>
    <lineage>
        <taxon>Bacteria</taxon>
        <taxon>Pseudomonadati</taxon>
        <taxon>Pseudomonadota</taxon>
        <taxon>Betaproteobacteria</taxon>
        <taxon>Burkholderiales</taxon>
        <taxon>Comamonadaceae</taxon>
        <taxon>Ramlibacter</taxon>
    </lineage>
</organism>
<feature type="chain" id="PRO_5031066767" evidence="2">
    <location>
        <begin position="20"/>
        <end position="208"/>
    </location>
</feature>
<feature type="compositionally biased region" description="Low complexity" evidence="1">
    <location>
        <begin position="121"/>
        <end position="130"/>
    </location>
</feature>
<keyword evidence="4" id="KW-1185">Reference proteome</keyword>
<proteinExistence type="predicted"/>
<name>A0A7X6DBX5_9BURK</name>
<reference evidence="3 4" key="1">
    <citation type="journal article" date="2020" name="Nature">
        <title>Bacterial chemolithoautotrophy via manganese oxidation.</title>
        <authorList>
            <person name="Yu H."/>
            <person name="Leadbetter J.R."/>
        </authorList>
    </citation>
    <scope>NUCLEOTIDE SEQUENCE [LARGE SCALE GENOMIC DNA]</scope>
    <source>
        <strain evidence="3 4">RBP-1</strain>
    </source>
</reference>
<feature type="compositionally biased region" description="Basic and acidic residues" evidence="1">
    <location>
        <begin position="82"/>
        <end position="93"/>
    </location>
</feature>
<dbReference type="Proteomes" id="UP000521868">
    <property type="component" value="Unassembled WGS sequence"/>
</dbReference>